<dbReference type="GO" id="GO:0016301">
    <property type="term" value="F:kinase activity"/>
    <property type="evidence" value="ECO:0007669"/>
    <property type="project" value="UniProtKB-KW"/>
</dbReference>
<sequence length="316" mass="34685">MKCILSLTLLAISQIGHILAAGQQQVEASQSQNVAASDAKEIKYAEIIPNAEKRVKIIMGLMERDGFKTELLTSLHGEISKASNQLFAKWSKVLGEEYQKRFESTTLKTTLPSWLLADKVKASSDQADAVRNALTEAGKSIHKLLTYLFDDYAEKIKPKAEKAQAAQTAGSVGVSAEESQMQESAQETTDGNLLNLRFVLPSVADDLSALYDSIKKMPTTNEEEKKAILAIVTKWLKDNIPNIEAKASLDAVQIKDEMSKLFDTQVHLRDSVIAINAYNQLDAKLSESVEKCKKMNSASFGAVSLLLAAVLAFTMW</sequence>
<accession>A0A2H6KEE1</accession>
<name>A0A2H6KEE1_9APIC</name>
<keyword evidence="2" id="KW-0418">Kinase</keyword>
<evidence type="ECO:0000256" key="1">
    <source>
        <dbReference type="SAM" id="SignalP"/>
    </source>
</evidence>
<dbReference type="VEuPathDB" id="PiroplasmaDB:BOVATA_028630"/>
<keyword evidence="3" id="KW-1185">Reference proteome</keyword>
<comment type="caution">
    <text evidence="2">The sequence shown here is derived from an EMBL/GenBank/DDBJ whole genome shotgun (WGS) entry which is preliminary data.</text>
</comment>
<dbReference type="Proteomes" id="UP000236319">
    <property type="component" value="Unassembled WGS sequence"/>
</dbReference>
<evidence type="ECO:0000313" key="2">
    <source>
        <dbReference type="EMBL" id="GBE61370.1"/>
    </source>
</evidence>
<feature type="chain" id="PRO_5014123443" evidence="1">
    <location>
        <begin position="21"/>
        <end position="316"/>
    </location>
</feature>
<keyword evidence="2" id="KW-0808">Transferase</keyword>
<protein>
    <submittedName>
        <fullName evidence="2">Histidine kinase2 isoform X1, putative</fullName>
    </submittedName>
</protein>
<dbReference type="EMBL" id="BDSA01000003">
    <property type="protein sequence ID" value="GBE61370.1"/>
    <property type="molecule type" value="Genomic_DNA"/>
</dbReference>
<dbReference type="AlphaFoldDB" id="A0A2H6KEE1"/>
<dbReference type="RefSeq" id="XP_028867613.1">
    <property type="nucleotide sequence ID" value="XM_029011780.1"/>
</dbReference>
<keyword evidence="1" id="KW-0732">Signal</keyword>
<gene>
    <name evidence="2" type="ORF">BOVATA_028630</name>
</gene>
<proteinExistence type="predicted"/>
<dbReference type="OrthoDB" id="366342at2759"/>
<organism evidence="2 3">
    <name type="scientific">Babesia ovata</name>
    <dbReference type="NCBI Taxonomy" id="189622"/>
    <lineage>
        <taxon>Eukaryota</taxon>
        <taxon>Sar</taxon>
        <taxon>Alveolata</taxon>
        <taxon>Apicomplexa</taxon>
        <taxon>Aconoidasida</taxon>
        <taxon>Piroplasmida</taxon>
        <taxon>Babesiidae</taxon>
        <taxon>Babesia</taxon>
    </lineage>
</organism>
<evidence type="ECO:0000313" key="3">
    <source>
        <dbReference type="Proteomes" id="UP000236319"/>
    </source>
</evidence>
<feature type="signal peptide" evidence="1">
    <location>
        <begin position="1"/>
        <end position="20"/>
    </location>
</feature>
<dbReference type="GeneID" id="39875140"/>
<reference evidence="2 3" key="1">
    <citation type="journal article" date="2017" name="BMC Genomics">
        <title>Whole-genome assembly of Babesia ovata and comparative genomics between closely related pathogens.</title>
        <authorList>
            <person name="Yamagishi J."/>
            <person name="Asada M."/>
            <person name="Hakimi H."/>
            <person name="Tanaka T.Q."/>
            <person name="Sugimoto C."/>
            <person name="Kawazu S."/>
        </authorList>
    </citation>
    <scope>NUCLEOTIDE SEQUENCE [LARGE SCALE GENOMIC DNA]</scope>
    <source>
        <strain evidence="2 3">Miyake</strain>
    </source>
</reference>